<dbReference type="InterPro" id="IPR000192">
    <property type="entry name" value="Aminotrans_V_dom"/>
</dbReference>
<sequence length="741" mass="80362">MSTNIEPNGLPDIAFLEQLANQYFKEVPASQQGDFNTTQRPPYAGQESNYDTLIGQSSLVPVAPMAGTVPLQQPSVAGSGASSSVGSYANFIDLGNTAPEPPLPAYNSNGDGVPVSVAGSGASPSTIHHGNNVDFEDPQTSFHDPNLKGINNRNIPGDSVFSPATVLKEYGVGFDQYTPFNDSHFKQPVATEPPLVSRSSSEGGVPLSVAGSGASPSTIHHGNNVDFEDPQTSFHDPNLSGNDNRNIPGDSMFSPAIILKEYGVGFDEHVPFNDFNFGQPAIDQYPAGYELPATGNEQVPGFYFLPDNHLTGNSTQPLINEPVLAKSTYSTSTLLPWGFDANIIKKDFPILNERVNGKPIIWLDNAATTQKPRQVIDRISYFYEHENSNIHRAAHTLAARATDAYEEARKKVQLFIGAGSPNEIIFVRGTTEAINLVAKSWGEQNLAAGDEIILTHLEHHANIVPWQQLAAKKGLKIRVVPVDDDGQVLLDEYAKLLNPKTKLVSFTQVSNALGTVTPVKQIIQMAKQAGAKVLLDGAQSVSHLRVNVRELDVDWFVFSGHKIFGPTGIGVVFGKEALLNETQPWQGGGNMIKDVTFERTQFQNAPYRFEAGTGNIADAVGLGAALDYVTHLGIDNIYRYEHYLLQYATQLMKQVPGLKLIGTAADKTSVLSFTLNGYTNDQVGQALNQEGIAVRTGHHCAQPILRRFGLENTVRPSLAFYNTCNDVDVMVATLKRLKGVK</sequence>
<evidence type="ECO:0000256" key="3">
    <source>
        <dbReference type="ARBA" id="ARBA00012239"/>
    </source>
</evidence>
<evidence type="ECO:0000256" key="7">
    <source>
        <dbReference type="SAM" id="MobiDB-lite"/>
    </source>
</evidence>
<dbReference type="InterPro" id="IPR015422">
    <property type="entry name" value="PyrdxlP-dep_Trfase_small"/>
</dbReference>
<keyword evidence="10" id="KW-1185">Reference proteome</keyword>
<dbReference type="RefSeq" id="WP_282334747.1">
    <property type="nucleotide sequence ID" value="NZ_JASBRG010000007.1"/>
</dbReference>
<evidence type="ECO:0000313" key="10">
    <source>
        <dbReference type="Proteomes" id="UP001226434"/>
    </source>
</evidence>
<dbReference type="Gene3D" id="3.90.1150.10">
    <property type="entry name" value="Aspartate Aminotransferase, domain 1"/>
    <property type="match status" value="1"/>
</dbReference>
<comment type="catalytic activity">
    <reaction evidence="6">
        <text>(sulfur carrier)-H + L-cysteine = (sulfur carrier)-SH + L-alanine</text>
        <dbReference type="Rhea" id="RHEA:43892"/>
        <dbReference type="Rhea" id="RHEA-COMP:14737"/>
        <dbReference type="Rhea" id="RHEA-COMP:14739"/>
        <dbReference type="ChEBI" id="CHEBI:29917"/>
        <dbReference type="ChEBI" id="CHEBI:35235"/>
        <dbReference type="ChEBI" id="CHEBI:57972"/>
        <dbReference type="ChEBI" id="CHEBI:64428"/>
        <dbReference type="EC" id="2.8.1.7"/>
    </reaction>
</comment>
<proteinExistence type="inferred from homology"/>
<reference evidence="9 10" key="1">
    <citation type="submission" date="2023-05" db="EMBL/GenBank/DDBJ databases">
        <title>Genome sequence of Pinibacter sp. MAH-24.</title>
        <authorList>
            <person name="Huq M.A."/>
        </authorList>
    </citation>
    <scope>NUCLEOTIDE SEQUENCE [LARGE SCALE GENOMIC DNA]</scope>
    <source>
        <strain evidence="9 10">MAH-24</strain>
    </source>
</reference>
<keyword evidence="5" id="KW-0663">Pyridoxal phosphate</keyword>
<evidence type="ECO:0000313" key="9">
    <source>
        <dbReference type="EMBL" id="MDI3320651.1"/>
    </source>
</evidence>
<dbReference type="CDD" id="cd06453">
    <property type="entry name" value="SufS_like"/>
    <property type="match status" value="1"/>
</dbReference>
<dbReference type="EC" id="2.8.1.7" evidence="3"/>
<dbReference type="PANTHER" id="PTHR43586:SF8">
    <property type="entry name" value="CYSTEINE DESULFURASE 1, CHLOROPLASTIC"/>
    <property type="match status" value="1"/>
</dbReference>
<dbReference type="NCBIfam" id="TIGR01979">
    <property type="entry name" value="sufS"/>
    <property type="match status" value="1"/>
</dbReference>
<dbReference type="InterPro" id="IPR010970">
    <property type="entry name" value="Cys_dSase_SufS"/>
</dbReference>
<dbReference type="SUPFAM" id="SSF53383">
    <property type="entry name" value="PLP-dependent transferases"/>
    <property type="match status" value="1"/>
</dbReference>
<dbReference type="InterPro" id="IPR015424">
    <property type="entry name" value="PyrdxlP-dep_Trfase"/>
</dbReference>
<evidence type="ECO:0000256" key="6">
    <source>
        <dbReference type="ARBA" id="ARBA00050776"/>
    </source>
</evidence>
<comment type="caution">
    <text evidence="9">The sequence shown here is derived from an EMBL/GenBank/DDBJ whole genome shotgun (WGS) entry which is preliminary data.</text>
</comment>
<organism evidence="9 10">
    <name type="scientific">Pinibacter soli</name>
    <dbReference type="NCBI Taxonomy" id="3044211"/>
    <lineage>
        <taxon>Bacteria</taxon>
        <taxon>Pseudomonadati</taxon>
        <taxon>Bacteroidota</taxon>
        <taxon>Chitinophagia</taxon>
        <taxon>Chitinophagales</taxon>
        <taxon>Chitinophagaceae</taxon>
        <taxon>Pinibacter</taxon>
    </lineage>
</organism>
<dbReference type="Proteomes" id="UP001226434">
    <property type="component" value="Unassembled WGS sequence"/>
</dbReference>
<dbReference type="NCBIfam" id="NF041166">
    <property type="entry name" value="f2_encap_cargo1"/>
    <property type="match status" value="1"/>
</dbReference>
<comment type="cofactor">
    <cofactor evidence="1">
        <name>pyridoxal 5'-phosphate</name>
        <dbReference type="ChEBI" id="CHEBI:597326"/>
    </cofactor>
</comment>
<accession>A0ABT6RDK7</accession>
<dbReference type="InterPro" id="IPR015421">
    <property type="entry name" value="PyrdxlP-dep_Trfase_major"/>
</dbReference>
<evidence type="ECO:0000256" key="2">
    <source>
        <dbReference type="ARBA" id="ARBA00010447"/>
    </source>
</evidence>
<evidence type="ECO:0000256" key="1">
    <source>
        <dbReference type="ARBA" id="ARBA00001933"/>
    </source>
</evidence>
<protein>
    <recommendedName>
        <fullName evidence="3">cysteine desulfurase</fullName>
        <ecNumber evidence="3">2.8.1.7</ecNumber>
    </recommendedName>
</protein>
<dbReference type="Pfam" id="PF00266">
    <property type="entry name" value="Aminotran_5"/>
    <property type="match status" value="1"/>
</dbReference>
<evidence type="ECO:0000259" key="8">
    <source>
        <dbReference type="Pfam" id="PF00266"/>
    </source>
</evidence>
<feature type="compositionally biased region" description="Polar residues" evidence="7">
    <location>
        <begin position="230"/>
        <end position="242"/>
    </location>
</feature>
<dbReference type="EMBL" id="JASBRG010000007">
    <property type="protein sequence ID" value="MDI3320651.1"/>
    <property type="molecule type" value="Genomic_DNA"/>
</dbReference>
<comment type="similarity">
    <text evidence="2">Belongs to the class-V pyridoxal-phosphate-dependent aminotransferase family. Csd subfamily.</text>
</comment>
<dbReference type="PANTHER" id="PTHR43586">
    <property type="entry name" value="CYSTEINE DESULFURASE"/>
    <property type="match status" value="1"/>
</dbReference>
<dbReference type="Gene3D" id="3.40.640.10">
    <property type="entry name" value="Type I PLP-dependent aspartate aminotransferase-like (Major domain)"/>
    <property type="match status" value="1"/>
</dbReference>
<evidence type="ECO:0000256" key="4">
    <source>
        <dbReference type="ARBA" id="ARBA00022679"/>
    </source>
</evidence>
<feature type="region of interest" description="Disordered" evidence="7">
    <location>
        <begin position="191"/>
        <end position="242"/>
    </location>
</feature>
<name>A0ABT6RDK7_9BACT</name>
<feature type="domain" description="Aminotransferase class V" evidence="8">
    <location>
        <begin position="361"/>
        <end position="729"/>
    </location>
</feature>
<keyword evidence="4" id="KW-0808">Transferase</keyword>
<evidence type="ECO:0000256" key="5">
    <source>
        <dbReference type="ARBA" id="ARBA00022898"/>
    </source>
</evidence>
<gene>
    <name evidence="9" type="ORF">QJ048_12745</name>
</gene>